<evidence type="ECO:0000313" key="2">
    <source>
        <dbReference type="Proteomes" id="UP000289856"/>
    </source>
</evidence>
<dbReference type="AlphaFoldDB" id="A0A3T1DDA5"/>
<organism evidence="1 2">
    <name type="scientific">Cohnella abietis</name>
    <dbReference type="NCBI Taxonomy" id="2507935"/>
    <lineage>
        <taxon>Bacteria</taxon>
        <taxon>Bacillati</taxon>
        <taxon>Bacillota</taxon>
        <taxon>Bacilli</taxon>
        <taxon>Bacillales</taxon>
        <taxon>Paenibacillaceae</taxon>
        <taxon>Cohnella</taxon>
    </lineage>
</organism>
<dbReference type="EMBL" id="AP019400">
    <property type="protein sequence ID" value="BBI36126.1"/>
    <property type="molecule type" value="Genomic_DNA"/>
</dbReference>
<dbReference type="GO" id="GO:0008168">
    <property type="term" value="F:methyltransferase activity"/>
    <property type="evidence" value="ECO:0007669"/>
    <property type="project" value="UniProtKB-KW"/>
</dbReference>
<keyword evidence="2" id="KW-1185">Reference proteome</keyword>
<keyword evidence="1" id="KW-0489">Methyltransferase</keyword>
<accession>A0A3T1DDA5</accession>
<proteinExistence type="predicted"/>
<dbReference type="NCBIfam" id="NF038110">
    <property type="entry name" value="Lys_methyl_FliB"/>
    <property type="match status" value="1"/>
</dbReference>
<gene>
    <name evidence="1" type="ORF">KCTCHS21_55250</name>
</gene>
<keyword evidence="1" id="KW-0808">Transferase</keyword>
<protein>
    <submittedName>
        <fullName evidence="1">Lysine-N-methylase</fullName>
    </submittedName>
</protein>
<dbReference type="Proteomes" id="UP000289856">
    <property type="component" value="Chromosome"/>
</dbReference>
<reference evidence="1 2" key="1">
    <citation type="submission" date="2019-01" db="EMBL/GenBank/DDBJ databases">
        <title>Complete genome sequence of Cohnella hallensis HS21 isolated from Korean fir (Abies koreana) rhizospheric soil.</title>
        <authorList>
            <person name="Jiang L."/>
            <person name="Kang S.W."/>
            <person name="Kim S."/>
            <person name="Jung J."/>
            <person name="Kim C.Y."/>
            <person name="Kim D.H."/>
            <person name="Kim S.W."/>
            <person name="Lee J."/>
        </authorList>
    </citation>
    <scope>NUCLEOTIDE SEQUENCE [LARGE SCALE GENOMIC DNA]</scope>
    <source>
        <strain evidence="1 2">HS21</strain>
    </source>
</reference>
<evidence type="ECO:0000313" key="1">
    <source>
        <dbReference type="EMBL" id="BBI36126.1"/>
    </source>
</evidence>
<dbReference type="GO" id="GO:0032259">
    <property type="term" value="P:methylation"/>
    <property type="evidence" value="ECO:0007669"/>
    <property type="project" value="UniProtKB-KW"/>
</dbReference>
<sequence>MEKDIYQLYKSLPDKSFSEKIISSMDIIESGGNENIYASIKLSDSGSCPMLTETDLCSIHAKIGEDYLPAVCSTFPRIFNEVDGVQELSTDLACPEAVRKALFNEQGIQFYEKEAVENRMTFQSIKPSAAHENQFEAYFWPLRFFIIQTLQNRAFSFENRLIMLGLFFENLNFIVEQNEFHKIPILIESCKIEFGKHEQIEDQLKGIQGNWIVKLDLFNEFVKEKSTSGIALKAYLECLNQVMEGVGFTANATPDKVMERLKTASDEIVVPFMSTYDYIFENLAVHNVYSKLFPLSGKHKLMEEYFLLVFQYSIINIQLAGLGAYHGKLTEELCVKLIYSYIRNNDRNKNFIQQMLKLLKDKGLNNVSALAPLIKR</sequence>
<name>A0A3T1DDA5_9BACL</name>
<dbReference type="KEGG" id="cohn:KCTCHS21_55250"/>
<dbReference type="OrthoDB" id="86584at2"/>